<dbReference type="EMBL" id="AP008211">
    <property type="protein sequence ID" value="BAF16930.2"/>
    <property type="molecule type" value="Genomic_DNA"/>
</dbReference>
<dbReference type="SUPFAM" id="SSF56112">
    <property type="entry name" value="Protein kinase-like (PK-like)"/>
    <property type="match status" value="1"/>
</dbReference>
<dbReference type="KEGG" id="dosa:Os05g0246600"/>
<dbReference type="Gene3D" id="1.10.510.10">
    <property type="entry name" value="Transferase(Phosphotransferase) domain 1"/>
    <property type="match status" value="1"/>
</dbReference>
<gene>
    <name evidence="4" type="ordered locus">Os05g0246600</name>
</gene>
<proteinExistence type="predicted"/>
<dbReference type="PANTHER" id="PTHR47989:SF62">
    <property type="entry name" value="OS05G0423500 PROTEIN"/>
    <property type="match status" value="1"/>
</dbReference>
<dbReference type="AlphaFoldDB" id="Q0DJP3"/>
<evidence type="ECO:0000259" key="3">
    <source>
        <dbReference type="PROSITE" id="PS50011"/>
    </source>
</evidence>
<evidence type="ECO:0000256" key="2">
    <source>
        <dbReference type="ARBA" id="ARBA00022840"/>
    </source>
</evidence>
<dbReference type="PROSITE" id="PS00108">
    <property type="entry name" value="PROTEIN_KINASE_ST"/>
    <property type="match status" value="1"/>
</dbReference>
<keyword evidence="1" id="KW-0547">Nucleotide-binding</keyword>
<accession>Q0DJP3</accession>
<reference evidence="4 5" key="1">
    <citation type="journal article" date="2005" name="Nature">
        <title>The map-based sequence of the rice genome.</title>
        <authorList>
            <consortium name="International rice genome sequencing project (IRGSP)"/>
            <person name="Matsumoto T."/>
            <person name="Wu J."/>
            <person name="Kanamori H."/>
            <person name="Katayose Y."/>
            <person name="Fujisawa M."/>
            <person name="Namiki N."/>
            <person name="Mizuno H."/>
            <person name="Yamamoto K."/>
            <person name="Antonio B.A."/>
            <person name="Baba T."/>
            <person name="Sakata K."/>
            <person name="Nagamura Y."/>
            <person name="Aoki H."/>
            <person name="Arikawa K."/>
            <person name="Arita K."/>
            <person name="Bito T."/>
            <person name="Chiden Y."/>
            <person name="Fujitsuka N."/>
            <person name="Fukunaka R."/>
            <person name="Hamada M."/>
            <person name="Harada C."/>
            <person name="Hayashi A."/>
            <person name="Hijishita S."/>
            <person name="Honda M."/>
            <person name="Hosokawa S."/>
            <person name="Ichikawa Y."/>
            <person name="Idonuma A."/>
            <person name="Iijima M."/>
            <person name="Ikeda M."/>
            <person name="Ikeno M."/>
            <person name="Ito K."/>
            <person name="Ito S."/>
            <person name="Ito T."/>
            <person name="Ito Y."/>
            <person name="Ito Y."/>
            <person name="Iwabuchi A."/>
            <person name="Kamiya K."/>
            <person name="Karasawa W."/>
            <person name="Kurita K."/>
            <person name="Katagiri S."/>
            <person name="Kikuta A."/>
            <person name="Kobayashi H."/>
            <person name="Kobayashi N."/>
            <person name="Machita K."/>
            <person name="Maehara T."/>
            <person name="Masukawa M."/>
            <person name="Mizubayashi T."/>
            <person name="Mukai Y."/>
            <person name="Nagasaki H."/>
            <person name="Nagata Y."/>
            <person name="Naito S."/>
            <person name="Nakashima M."/>
            <person name="Nakama Y."/>
            <person name="Nakamichi Y."/>
            <person name="Nakamura M."/>
            <person name="Meguro A."/>
            <person name="Negishi M."/>
            <person name="Ohta I."/>
            <person name="Ohta T."/>
            <person name="Okamoto M."/>
            <person name="Ono N."/>
            <person name="Saji S."/>
            <person name="Sakaguchi M."/>
            <person name="Sakai K."/>
            <person name="Shibata M."/>
            <person name="Shimokawa T."/>
            <person name="Song J."/>
            <person name="Takazaki Y."/>
            <person name="Terasawa K."/>
            <person name="Tsugane M."/>
            <person name="Tsuji K."/>
            <person name="Ueda S."/>
            <person name="Waki K."/>
            <person name="Yamagata H."/>
            <person name="Yamamoto M."/>
            <person name="Yamamoto S."/>
            <person name="Yamane H."/>
            <person name="Yoshiki S."/>
            <person name="Yoshihara R."/>
            <person name="Yukawa K."/>
            <person name="Zhong H."/>
            <person name="Yano M."/>
            <person name="Yuan Q."/>
            <person name="Ouyang S."/>
            <person name="Liu J."/>
            <person name="Jones K.M."/>
            <person name="Gansberger K."/>
            <person name="Moffat K."/>
            <person name="Hill J."/>
            <person name="Bera J."/>
            <person name="Fadrosh D."/>
            <person name="Jin S."/>
            <person name="Johri S."/>
            <person name="Kim M."/>
            <person name="Overton L."/>
            <person name="Reardon M."/>
            <person name="Tsitrin T."/>
            <person name="Vuong H."/>
            <person name="Weaver B."/>
            <person name="Ciecko A."/>
            <person name="Tallon L."/>
            <person name="Jackson J."/>
            <person name="Pai G."/>
            <person name="Aken S.V."/>
            <person name="Utterback T."/>
            <person name="Reidmuller S."/>
            <person name="Feldblyum T."/>
            <person name="Hsiao J."/>
            <person name="Zismann V."/>
            <person name="Iobst S."/>
            <person name="de Vazeille A.R."/>
            <person name="Buell C.R."/>
            <person name="Ying K."/>
            <person name="Li Y."/>
            <person name="Lu T."/>
            <person name="Huang Y."/>
            <person name="Zhao Q."/>
            <person name="Feng Q."/>
            <person name="Zhang L."/>
            <person name="Zhu J."/>
            <person name="Weng Q."/>
            <person name="Mu J."/>
            <person name="Lu Y."/>
            <person name="Fan D."/>
            <person name="Liu Y."/>
            <person name="Guan J."/>
            <person name="Zhang Y."/>
            <person name="Yu S."/>
            <person name="Liu X."/>
            <person name="Zhang Y."/>
            <person name="Hong G."/>
            <person name="Han B."/>
            <person name="Choisne N."/>
            <person name="Demange N."/>
            <person name="Orjeda G."/>
            <person name="Samain S."/>
            <person name="Cattolico L."/>
            <person name="Pelletier E."/>
            <person name="Couloux A."/>
            <person name="Segurens B."/>
            <person name="Wincker P."/>
            <person name="D'Hont A."/>
            <person name="Scarpelli C."/>
            <person name="Weissenbach J."/>
            <person name="Salanoubat M."/>
            <person name="Quetier F."/>
            <person name="Yu Y."/>
            <person name="Kim H.R."/>
            <person name="Rambo T."/>
            <person name="Currie J."/>
            <person name="Collura K."/>
            <person name="Luo M."/>
            <person name="Yang T."/>
            <person name="Ammiraju J.S.S."/>
            <person name="Engler F."/>
            <person name="Soderlund C."/>
            <person name="Wing R.A."/>
            <person name="Palmer L.E."/>
            <person name="de la Bastide M."/>
            <person name="Spiegel L."/>
            <person name="Nascimento L."/>
            <person name="Zutavern T."/>
            <person name="O'Shaughnessy A."/>
            <person name="Dike S."/>
            <person name="Dedhia N."/>
            <person name="Preston R."/>
            <person name="Balija V."/>
            <person name="McCombie W.R."/>
            <person name="Chow T."/>
            <person name="Chen H."/>
            <person name="Chung M."/>
            <person name="Chen C."/>
            <person name="Shaw J."/>
            <person name="Wu H."/>
            <person name="Hsiao K."/>
            <person name="Chao Y."/>
            <person name="Chu M."/>
            <person name="Cheng C."/>
            <person name="Hour A."/>
            <person name="Lee P."/>
            <person name="Lin S."/>
            <person name="Lin Y."/>
            <person name="Liou J."/>
            <person name="Liu S."/>
            <person name="Hsing Y."/>
            <person name="Raghuvanshi S."/>
            <person name="Mohanty A."/>
            <person name="Bharti A.K."/>
            <person name="Gaur A."/>
            <person name="Gupta V."/>
            <person name="Kumar D."/>
            <person name="Ravi V."/>
            <person name="Vij S."/>
            <person name="Kapur A."/>
            <person name="Khurana P."/>
            <person name="Khurana P."/>
            <person name="Khurana J.P."/>
            <person name="Tyagi A.K."/>
            <person name="Gaikwad K."/>
            <person name="Singh A."/>
            <person name="Dalal V."/>
            <person name="Srivastava S."/>
            <person name="Dixit A."/>
            <person name="Pal A.K."/>
            <person name="Ghazi I.A."/>
            <person name="Yadav M."/>
            <person name="Pandit A."/>
            <person name="Bhargava A."/>
            <person name="Sureshbabu K."/>
            <person name="Batra K."/>
            <person name="Sharma T.R."/>
            <person name="Mohapatra T."/>
            <person name="Singh N.K."/>
            <person name="Messing J."/>
            <person name="Nelson A.B."/>
            <person name="Fuks G."/>
            <person name="Kavchok S."/>
            <person name="Keizer G."/>
            <person name="Linton E."/>
            <person name="Llaca V."/>
            <person name="Song R."/>
            <person name="Tanyolac B."/>
            <person name="Young S."/>
            <person name="Ho-Il K."/>
            <person name="Hahn J.H."/>
            <person name="Sangsakoo G."/>
            <person name="Vanavichit A."/>
            <person name="de Mattos Luiz.A.T."/>
            <person name="Zimmer P.D."/>
            <person name="Malone G."/>
            <person name="Dellagostin O."/>
            <person name="de Oliveira A.C."/>
            <person name="Bevan M."/>
            <person name="Bancroft I."/>
            <person name="Minx P."/>
            <person name="Cordum H."/>
            <person name="Wilson R."/>
            <person name="Cheng Z."/>
            <person name="Jin W."/>
            <person name="Jiang J."/>
            <person name="Leong S.A."/>
            <person name="Iwama H."/>
            <person name="Gojobori T."/>
            <person name="Itoh T."/>
            <person name="Niimura Y."/>
            <person name="Fujii Y."/>
            <person name="Habara T."/>
            <person name="Sakai H."/>
            <person name="Sato Y."/>
            <person name="Wilson G."/>
            <person name="Kumar K."/>
            <person name="McCouch S."/>
            <person name="Juretic N."/>
            <person name="Hoen D."/>
            <person name="Wright S."/>
            <person name="Bruskiewich R."/>
            <person name="Bureau T."/>
            <person name="Miyao A."/>
            <person name="Hirochika H."/>
            <person name="Nishikawa T."/>
            <person name="Kadowaki K."/>
            <person name="Sugiura M."/>
            <person name="Burr B."/>
            <person name="Sasaki T."/>
        </authorList>
    </citation>
    <scope>NUCLEOTIDE SEQUENCE [LARGE SCALE GENOMIC DNA]</scope>
    <source>
        <strain evidence="5">cv. Nipponbare</strain>
    </source>
</reference>
<evidence type="ECO:0000256" key="1">
    <source>
        <dbReference type="ARBA" id="ARBA00022741"/>
    </source>
</evidence>
<dbReference type="InterPro" id="IPR011009">
    <property type="entry name" value="Kinase-like_dom_sf"/>
</dbReference>
<reference evidence="5" key="2">
    <citation type="journal article" date="2008" name="Nucleic Acids Res.">
        <title>The rice annotation project database (RAP-DB): 2008 update.</title>
        <authorList>
            <consortium name="The rice annotation project (RAP)"/>
        </authorList>
    </citation>
    <scope>GENOME REANNOTATION</scope>
    <source>
        <strain evidence="5">cv. Nipponbare</strain>
    </source>
</reference>
<evidence type="ECO:0000313" key="4">
    <source>
        <dbReference type="EMBL" id="BAF16930.2"/>
    </source>
</evidence>
<protein>
    <submittedName>
        <fullName evidence="4">Os05g0246600 protein</fullName>
    </submittedName>
</protein>
<keyword evidence="2" id="KW-0067">ATP-binding</keyword>
<dbReference type="GO" id="GO:0004672">
    <property type="term" value="F:protein kinase activity"/>
    <property type="evidence" value="ECO:0007669"/>
    <property type="project" value="InterPro"/>
</dbReference>
<dbReference type="PROSITE" id="PS50011">
    <property type="entry name" value="PROTEIN_KINASE_DOM"/>
    <property type="match status" value="1"/>
</dbReference>
<dbReference type="Proteomes" id="UP000000763">
    <property type="component" value="Chromosome 5"/>
</dbReference>
<dbReference type="InterPro" id="IPR008271">
    <property type="entry name" value="Ser/Thr_kinase_AS"/>
</dbReference>
<organism evidence="4 5">
    <name type="scientific">Oryza sativa subsp. japonica</name>
    <name type="common">Rice</name>
    <dbReference type="NCBI Taxonomy" id="39947"/>
    <lineage>
        <taxon>Eukaryota</taxon>
        <taxon>Viridiplantae</taxon>
        <taxon>Streptophyta</taxon>
        <taxon>Embryophyta</taxon>
        <taxon>Tracheophyta</taxon>
        <taxon>Spermatophyta</taxon>
        <taxon>Magnoliopsida</taxon>
        <taxon>Liliopsida</taxon>
        <taxon>Poales</taxon>
        <taxon>Poaceae</taxon>
        <taxon>BOP clade</taxon>
        <taxon>Oryzoideae</taxon>
        <taxon>Oryzeae</taxon>
        <taxon>Oryzinae</taxon>
        <taxon>Oryza</taxon>
        <taxon>Oryza sativa</taxon>
    </lineage>
</organism>
<dbReference type="InterPro" id="IPR000719">
    <property type="entry name" value="Prot_kinase_dom"/>
</dbReference>
<dbReference type="PANTHER" id="PTHR47989">
    <property type="entry name" value="OS01G0750732 PROTEIN"/>
    <property type="match status" value="1"/>
</dbReference>
<feature type="domain" description="Protein kinase" evidence="3">
    <location>
        <begin position="1"/>
        <end position="81"/>
    </location>
</feature>
<evidence type="ECO:0000313" key="5">
    <source>
        <dbReference type="Proteomes" id="UP000000763"/>
    </source>
</evidence>
<dbReference type="GO" id="GO:0005524">
    <property type="term" value="F:ATP binding"/>
    <property type="evidence" value="ECO:0007669"/>
    <property type="project" value="UniProtKB-KW"/>
</dbReference>
<dbReference type="Pfam" id="PF00069">
    <property type="entry name" value="Pkinase"/>
    <property type="match status" value="1"/>
</dbReference>
<name>Q0DJP3_ORYSJ</name>
<sequence>MRAGLNYLHTMCSPRLIHRDVKAGNILLTANLEAKISDFGLTRPSIHGTVETRTITQLAGTPGYMDPEYITIYLLIPDYLC</sequence>